<reference evidence="4" key="1">
    <citation type="journal article" date="2012" name="BMC Genomics">
        <title>Characterisation of full-length cDNA sequences provides insights into the Eimeria tenella transcriptome.</title>
        <authorList>
            <person name="Amiruddin N."/>
            <person name="Lee X.W."/>
            <person name="Blake D.P."/>
            <person name="Suzuki Y."/>
            <person name="Tay Y.L."/>
            <person name="Lim L.S."/>
            <person name="Tomley F.M."/>
            <person name="Watanabe J."/>
            <person name="Sugimoto C."/>
            <person name="Wan K.L."/>
        </authorList>
    </citation>
    <scope>NUCLEOTIDE SEQUENCE</scope>
    <source>
        <strain evidence="4">Houghton</strain>
    </source>
</reference>
<name>H9BA41_EIMTE</name>
<feature type="region of interest" description="Disordered" evidence="2">
    <location>
        <begin position="205"/>
        <end position="232"/>
    </location>
</feature>
<evidence type="ECO:0000313" key="4">
    <source>
        <dbReference type="EMBL" id="AET50851.1"/>
    </source>
</evidence>
<proteinExistence type="evidence at transcript level"/>
<reference evidence="5" key="2">
    <citation type="submission" date="2013-10" db="EMBL/GenBank/DDBJ databases">
        <title>Genomic analysis of the causative agents of coccidiosis in chickens.</title>
        <authorList>
            <person name="Reid A.J."/>
            <person name="Blake D."/>
            <person name="Billington K."/>
            <person name="Browne H."/>
            <person name="Dunn M."/>
            <person name="Hung S."/>
            <person name="Kawahara F."/>
            <person name="Miranda-Saavedra D."/>
            <person name="Mourier T."/>
            <person name="Nagra H."/>
            <person name="Otto T.D."/>
            <person name="Rawlings N."/>
            <person name="Sanchez A."/>
            <person name="Sanders M."/>
            <person name="Subramaniam C."/>
            <person name="Tay Y."/>
            <person name="Dear P."/>
            <person name="Doerig C."/>
            <person name="Gruber A."/>
            <person name="Parkinson J."/>
            <person name="Shirley M."/>
            <person name="Wan K.L."/>
            <person name="Berriman M."/>
            <person name="Tomley F."/>
            <person name="Pain A."/>
        </authorList>
    </citation>
    <scope>NUCLEOTIDE SEQUENCE [LARGE SCALE GENOMIC DNA]</scope>
    <source>
        <strain evidence="5">Houghton</strain>
    </source>
</reference>
<feature type="domain" description="CBF1-interacting co-repressor CIR N-terminal" evidence="3">
    <location>
        <begin position="18"/>
        <end position="54"/>
    </location>
</feature>
<dbReference type="Proteomes" id="UP000030747">
    <property type="component" value="Unassembled WGS sequence"/>
</dbReference>
<evidence type="ECO:0000256" key="2">
    <source>
        <dbReference type="SAM" id="MobiDB-lite"/>
    </source>
</evidence>
<evidence type="ECO:0000313" key="6">
    <source>
        <dbReference type="Proteomes" id="UP000030747"/>
    </source>
</evidence>
<dbReference type="AlphaFoldDB" id="H9BA41"/>
<organism evidence="4">
    <name type="scientific">Eimeria tenella</name>
    <name type="common">Coccidian parasite</name>
    <dbReference type="NCBI Taxonomy" id="5802"/>
    <lineage>
        <taxon>Eukaryota</taxon>
        <taxon>Sar</taxon>
        <taxon>Alveolata</taxon>
        <taxon>Apicomplexa</taxon>
        <taxon>Conoidasida</taxon>
        <taxon>Coccidia</taxon>
        <taxon>Eucoccidiorida</taxon>
        <taxon>Eimeriorina</taxon>
        <taxon>Eimeriidae</taxon>
        <taxon>Eimeria</taxon>
    </lineage>
</organism>
<gene>
    <name evidence="5" type="ORF">ETH_00029240</name>
</gene>
<dbReference type="EMBL" id="JN987628">
    <property type="protein sequence ID" value="AET50851.1"/>
    <property type="molecule type" value="mRNA"/>
</dbReference>
<feature type="coiled-coil region" evidence="1">
    <location>
        <begin position="30"/>
        <end position="110"/>
    </location>
</feature>
<dbReference type="VEuPathDB" id="ToxoDB:ETH2_1327300"/>
<evidence type="ECO:0000259" key="3">
    <source>
        <dbReference type="SMART" id="SM01083"/>
    </source>
</evidence>
<dbReference type="VEuPathDB" id="ToxoDB:ETH_00029240"/>
<sequence length="251" mass="28528">MWIGNIGKKSAAFINHKPFHPGNYQNQEKVWLAEQKLKEEQKKERELEERRREEVKIEELRRALRGEAKAAQQLQKKEEAVSPAEELRQKAREAARLQALHRKQQEAQQRLKQPAKSTLYDEDILTLGHTSVFGSFYSKQEDKWGYKCCGCLDRSAVCTANEENGHTRQKKRKSRIAVPSDTADIAISSVPGDEAAEDKALEAIGESNDMKSMPSDKNASEKFHVGRSKRRAREGGVAAYVRLLALPEEDD</sequence>
<keyword evidence="6" id="KW-1185">Reference proteome</keyword>
<protein>
    <recommendedName>
        <fullName evidence="3">CBF1-interacting co-repressor CIR N-terminal domain-containing protein</fullName>
    </recommendedName>
</protein>
<dbReference type="OrthoDB" id="10250354at2759"/>
<accession>H9BA41</accession>
<dbReference type="EMBL" id="HG674134">
    <property type="protein sequence ID" value="CDJ38989.1"/>
    <property type="molecule type" value="Genomic_DNA"/>
</dbReference>
<evidence type="ECO:0000256" key="1">
    <source>
        <dbReference type="SAM" id="Coils"/>
    </source>
</evidence>
<dbReference type="InterPro" id="IPR019339">
    <property type="entry name" value="CIR_N_dom"/>
</dbReference>
<dbReference type="OMA" id="MWIGNIG"/>
<evidence type="ECO:0000313" key="5">
    <source>
        <dbReference type="EMBL" id="CDJ38989.1"/>
    </source>
</evidence>
<dbReference type="SMART" id="SM01083">
    <property type="entry name" value="Cir_N"/>
    <property type="match status" value="1"/>
</dbReference>
<dbReference type="GeneID" id="25254941"/>
<reference evidence="5" key="3">
    <citation type="submission" date="2013-10" db="EMBL/GenBank/DDBJ databases">
        <authorList>
            <person name="Aslett M."/>
        </authorList>
    </citation>
    <scope>NUCLEOTIDE SEQUENCE [LARGE SCALE GENOMIC DNA]</scope>
    <source>
        <strain evidence="5">Houghton</strain>
    </source>
</reference>
<keyword evidence="1" id="KW-0175">Coiled coil</keyword>
<dbReference type="Pfam" id="PF10197">
    <property type="entry name" value="Cir_N"/>
    <property type="match status" value="1"/>
</dbReference>
<dbReference type="RefSeq" id="XP_013229744.1">
    <property type="nucleotide sequence ID" value="XM_013374290.1"/>
</dbReference>